<dbReference type="Gene3D" id="2.40.420.20">
    <property type="match status" value="1"/>
</dbReference>
<evidence type="ECO:0000313" key="6">
    <source>
        <dbReference type="EMBL" id="KAB4472115.1"/>
    </source>
</evidence>
<dbReference type="Proteomes" id="UP000488521">
    <property type="component" value="Unassembled WGS sequence"/>
</dbReference>
<dbReference type="PANTHER" id="PTHR30469:SF15">
    <property type="entry name" value="HLYD FAMILY OF SECRETION PROTEINS"/>
    <property type="match status" value="1"/>
</dbReference>
<evidence type="ECO:0000256" key="1">
    <source>
        <dbReference type="ARBA" id="ARBA00009477"/>
    </source>
</evidence>
<dbReference type="PANTHER" id="PTHR30469">
    <property type="entry name" value="MULTIDRUG RESISTANCE PROTEIN MDTA"/>
    <property type="match status" value="1"/>
</dbReference>
<evidence type="ECO:0000313" key="14">
    <source>
        <dbReference type="Proteomes" id="UP000436858"/>
    </source>
</evidence>
<dbReference type="Pfam" id="PF25917">
    <property type="entry name" value="BSH_RND"/>
    <property type="match status" value="1"/>
</dbReference>
<organism evidence="7 14">
    <name type="scientific">Bacteroides thetaiotaomicron</name>
    <dbReference type="NCBI Taxonomy" id="818"/>
    <lineage>
        <taxon>Bacteria</taxon>
        <taxon>Pseudomonadati</taxon>
        <taxon>Bacteroidota</taxon>
        <taxon>Bacteroidia</taxon>
        <taxon>Bacteroidales</taxon>
        <taxon>Bacteroidaceae</taxon>
        <taxon>Bacteroides</taxon>
    </lineage>
</organism>
<evidence type="ECO:0000313" key="4">
    <source>
        <dbReference type="EMBL" id="CUQ02478.1"/>
    </source>
</evidence>
<dbReference type="Gene3D" id="1.10.287.470">
    <property type="entry name" value="Helix hairpin bin"/>
    <property type="match status" value="1"/>
</dbReference>
<feature type="signal peptide" evidence="2">
    <location>
        <begin position="1"/>
        <end position="25"/>
    </location>
</feature>
<dbReference type="OMA" id="MRLDPID"/>
<dbReference type="NCBIfam" id="TIGR01730">
    <property type="entry name" value="RND_mfp"/>
    <property type="match status" value="1"/>
</dbReference>
<dbReference type="AlphaFoldDB" id="A0A0P0FJY7"/>
<dbReference type="PATRIC" id="fig|818.23.peg.941"/>
<dbReference type="InterPro" id="IPR058625">
    <property type="entry name" value="MdtA-like_BSH"/>
</dbReference>
<evidence type="ECO:0000313" key="7">
    <source>
        <dbReference type="EMBL" id="KAB4483453.1"/>
    </source>
</evidence>
<dbReference type="EMBL" id="CP083680">
    <property type="protein sequence ID" value="UYU69028.1"/>
    <property type="molecule type" value="Genomic_DNA"/>
</dbReference>
<reference evidence="8" key="5">
    <citation type="submission" date="2021-07" db="EMBL/GenBank/DDBJ databases">
        <title>Comparative genomics of Bacteroides fragilis group isolates reveals species-dependent resistance mechanisms and validates clinical tools for resistance prediction.</title>
        <authorList>
            <person name="Wallace M.J."/>
            <person name="Jean S."/>
            <person name="Wallace M.A."/>
            <person name="Carey-Ann B.D."/>
            <person name="Dantas G."/>
        </authorList>
    </citation>
    <scope>NUCLEOTIDE SEQUENCE</scope>
    <source>
        <strain evidence="8">BJH_160</strain>
    </source>
</reference>
<keyword evidence="2" id="KW-0732">Signal</keyword>
<dbReference type="EMBL" id="CZAP01000019">
    <property type="protein sequence ID" value="CUQ02478.1"/>
    <property type="molecule type" value="Genomic_DNA"/>
</dbReference>
<dbReference type="Proteomes" id="UP000095576">
    <property type="component" value="Unassembled WGS sequence"/>
</dbReference>
<reference evidence="4 12" key="1">
    <citation type="submission" date="2015-09" db="EMBL/GenBank/DDBJ databases">
        <authorList>
            <consortium name="Pathogen Informatics"/>
        </authorList>
    </citation>
    <scope>NUCLEOTIDE SEQUENCE [LARGE SCALE GENOMIC DNA]</scope>
    <source>
        <strain evidence="4 12">2789STDY5834899</strain>
    </source>
</reference>
<dbReference type="GO" id="GO:0015562">
    <property type="term" value="F:efflux transmembrane transporter activity"/>
    <property type="evidence" value="ECO:0007669"/>
    <property type="project" value="TreeGrafter"/>
</dbReference>
<evidence type="ECO:0000313" key="17">
    <source>
        <dbReference type="Proteomes" id="UP001156218"/>
    </source>
</evidence>
<dbReference type="Proteomes" id="UP000440614">
    <property type="component" value="Unassembled WGS sequence"/>
</dbReference>
<dbReference type="Gene3D" id="2.40.50.100">
    <property type="match status" value="1"/>
</dbReference>
<evidence type="ECO:0000259" key="3">
    <source>
        <dbReference type="Pfam" id="PF25917"/>
    </source>
</evidence>
<dbReference type="EMBL" id="QSJP01000033">
    <property type="protein sequence ID" value="RHD81278.1"/>
    <property type="molecule type" value="Genomic_DNA"/>
</dbReference>
<dbReference type="Proteomes" id="UP000436858">
    <property type="component" value="Unassembled WGS sequence"/>
</dbReference>
<feature type="domain" description="Multidrug resistance protein MdtA-like barrel-sandwich hybrid" evidence="3">
    <location>
        <begin position="60"/>
        <end position="178"/>
    </location>
</feature>
<evidence type="ECO:0000313" key="5">
    <source>
        <dbReference type="EMBL" id="KAB4313732.1"/>
    </source>
</evidence>
<accession>C6INQ2</accession>
<dbReference type="PROSITE" id="PS51257">
    <property type="entry name" value="PROKAR_LIPOPROTEIN"/>
    <property type="match status" value="1"/>
</dbReference>
<evidence type="ECO:0000313" key="12">
    <source>
        <dbReference type="Proteomes" id="UP000095576"/>
    </source>
</evidence>
<comment type="similarity">
    <text evidence="1">Belongs to the membrane fusion protein (MFP) (TC 8.A.1) family.</text>
</comment>
<dbReference type="RefSeq" id="WP_008766605.1">
    <property type="nucleotide sequence ID" value="NZ_BAABXH010000001.1"/>
</dbReference>
<reference evidence="14 15" key="3">
    <citation type="journal article" date="2019" name="Nat. Med.">
        <title>A library of human gut bacterial isolates paired with longitudinal multiomics data enables mechanistic microbiome research.</title>
        <authorList>
            <person name="Poyet M."/>
            <person name="Groussin M."/>
            <person name="Gibbons S.M."/>
            <person name="Avila-Pacheco J."/>
            <person name="Jiang X."/>
            <person name="Kearney S.M."/>
            <person name="Perrotta A.R."/>
            <person name="Berdy B."/>
            <person name="Zhao S."/>
            <person name="Lieberman T.D."/>
            <person name="Swanson P.K."/>
            <person name="Smith M."/>
            <person name="Roesemann S."/>
            <person name="Alexander J.E."/>
            <person name="Rich S.A."/>
            <person name="Livny J."/>
            <person name="Vlamakis H."/>
            <person name="Clish C."/>
            <person name="Bullock K."/>
            <person name="Deik A."/>
            <person name="Scott J."/>
            <person name="Pierce K.A."/>
            <person name="Xavier R.J."/>
            <person name="Alm E.J."/>
        </authorList>
    </citation>
    <scope>NUCLEOTIDE SEQUENCE [LARGE SCALE GENOMIC DNA]</scope>
    <source>
        <strain evidence="6 16">BIOML-A156</strain>
        <strain evidence="7 14">BIOML-A162</strain>
        <strain evidence="5 15">BIOML-A188</strain>
    </source>
</reference>
<feature type="chain" id="PRO_5002964864" evidence="2">
    <location>
        <begin position="26"/>
        <end position="356"/>
    </location>
</feature>
<evidence type="ECO:0000256" key="2">
    <source>
        <dbReference type="SAM" id="SignalP"/>
    </source>
</evidence>
<dbReference type="Proteomes" id="UP001156218">
    <property type="component" value="Chromosome"/>
</dbReference>
<dbReference type="KEGG" id="btho:Btheta7330_00924"/>
<dbReference type="InterPro" id="IPR006143">
    <property type="entry name" value="RND_pump_MFP"/>
</dbReference>
<dbReference type="GO" id="GO:1990281">
    <property type="term" value="C:efflux pump complex"/>
    <property type="evidence" value="ECO:0007669"/>
    <property type="project" value="TreeGrafter"/>
</dbReference>
<evidence type="ECO:0000313" key="11">
    <source>
        <dbReference type="EMBL" id="UYU69028.1"/>
    </source>
</evidence>
<dbReference type="EMBL" id="WCRS01000012">
    <property type="protein sequence ID" value="KAB4472115.1"/>
    <property type="molecule type" value="Genomic_DNA"/>
</dbReference>
<proteinExistence type="inferred from homology"/>
<dbReference type="EMBL" id="WCSY01000008">
    <property type="protein sequence ID" value="KAB4313732.1"/>
    <property type="molecule type" value="Genomic_DNA"/>
</dbReference>
<accession>A0A0P0FJY7</accession>
<dbReference type="EMBL" id="JAQNVG010000008">
    <property type="protein sequence ID" value="MDC2235495.1"/>
    <property type="molecule type" value="Genomic_DNA"/>
</dbReference>
<evidence type="ECO:0000313" key="9">
    <source>
        <dbReference type="EMBL" id="MDC2235495.1"/>
    </source>
</evidence>
<gene>
    <name evidence="4" type="primary">mexA_2</name>
    <name evidence="10" type="ORF">DW780_24760</name>
    <name evidence="4" type="ORF">ERS852511_04044</name>
    <name evidence="6" type="ORF">GAN59_16585</name>
    <name evidence="7" type="ORF">GAN91_09650</name>
    <name evidence="5" type="ORF">GAO51_09050</name>
    <name evidence="8" type="ORF">K0H07_06505</name>
    <name evidence="11" type="ORF">KQP68_12485</name>
    <name evidence="9" type="ORF">PO127_06995</name>
</gene>
<dbReference type="Proteomes" id="UP000284785">
    <property type="component" value="Unassembled WGS sequence"/>
</dbReference>
<reference evidence="11 17" key="4">
    <citation type="submission" date="2021-06" db="EMBL/GenBank/DDBJ databases">
        <title>Interrogation of the integrated mobile genetic elements in gut-associated Bacteroides with a consensus prediction approach.</title>
        <authorList>
            <person name="Campbell D.E."/>
            <person name="Leigh J.R."/>
            <person name="Kim T."/>
            <person name="England W."/>
            <person name="Whitaker R.J."/>
            <person name="Degnan P.H."/>
        </authorList>
    </citation>
    <scope>NUCLEOTIDE SEQUENCE [LARGE SCALE GENOMIC DNA]</scope>
    <source>
        <strain evidence="11 17">WAL8669</strain>
    </source>
</reference>
<protein>
    <submittedName>
        <fullName evidence="7">Efflux RND transporter periplasmic adaptor subunit</fullName>
    </submittedName>
    <submittedName>
        <fullName evidence="4">Lipoprotein</fullName>
    </submittedName>
</protein>
<dbReference type="Proteomes" id="UP001200544">
    <property type="component" value="Unassembled WGS sequence"/>
</dbReference>
<evidence type="ECO:0000313" key="15">
    <source>
        <dbReference type="Proteomes" id="UP000440614"/>
    </source>
</evidence>
<dbReference type="GeneID" id="60928107"/>
<dbReference type="Gene3D" id="2.40.30.170">
    <property type="match status" value="1"/>
</dbReference>
<sequence>MKRFNFLLTGILVVLLASCSQRTQITDSKPTVKIDTVLSAGGQTALQFPGRVKAAQDISLSFRVSGTILRMYVNDGTYVRKGQLLAELDPADYQIQLDAAEAEYQSVKAEAERVMALYKENVTTPDANDKAMYGLKQITAKYNHAKDQLEYTRLYAPFSGYVQKRLFDSHETIAAGMPVVSIISEGTPEVEINLPAVEYIRRQQFTGYTCTFDIYPGQEYALDLINVTPKANANQLYTMRLQLKKGEAQALPSPGMNTMVTIECTEGEVRHLSVPTGAVLRDKGMASVFLYDASSRTIRRCDVTVTRLLGSGRCLVTAEGLKPGDLIVASGVHHVKDGEQVEPLLPASKTNVGGLL</sequence>
<reference evidence="10 13" key="2">
    <citation type="submission" date="2018-08" db="EMBL/GenBank/DDBJ databases">
        <title>A genome reference for cultivated species of the human gut microbiota.</title>
        <authorList>
            <person name="Zou Y."/>
            <person name="Xue W."/>
            <person name="Luo G."/>
        </authorList>
    </citation>
    <scope>NUCLEOTIDE SEQUENCE [LARGE SCALE GENOMIC DNA]</scope>
    <source>
        <strain evidence="10 13">AM30-26</strain>
    </source>
</reference>
<dbReference type="Proteomes" id="UP001217776">
    <property type="component" value="Unassembled WGS sequence"/>
</dbReference>
<evidence type="ECO:0000313" key="13">
    <source>
        <dbReference type="Proteomes" id="UP000284785"/>
    </source>
</evidence>
<dbReference type="EMBL" id="JAHYQA010000003">
    <property type="protein sequence ID" value="MCE9236811.1"/>
    <property type="molecule type" value="Genomic_DNA"/>
</dbReference>
<evidence type="ECO:0000313" key="10">
    <source>
        <dbReference type="EMBL" id="RHD81278.1"/>
    </source>
</evidence>
<name>A0A0P0FJY7_BACT4</name>
<reference evidence="9" key="6">
    <citation type="submission" date="2022-10" db="EMBL/GenBank/DDBJ databases">
        <title>Human gut microbiome strain richness.</title>
        <authorList>
            <person name="Chen-Liaw A."/>
        </authorList>
    </citation>
    <scope>NUCLEOTIDE SEQUENCE</scope>
    <source>
        <strain evidence="9">1001283st1_A3_1001283B150304_161114</strain>
    </source>
</reference>
<evidence type="ECO:0000313" key="8">
    <source>
        <dbReference type="EMBL" id="MCE9236811.1"/>
    </source>
</evidence>
<evidence type="ECO:0000313" key="16">
    <source>
        <dbReference type="Proteomes" id="UP000488521"/>
    </source>
</evidence>
<keyword evidence="4" id="KW-0449">Lipoprotein</keyword>
<dbReference type="EMBL" id="WCRY01000007">
    <property type="protein sequence ID" value="KAB4483453.1"/>
    <property type="molecule type" value="Genomic_DNA"/>
</dbReference>
<dbReference type="SUPFAM" id="SSF111369">
    <property type="entry name" value="HlyD-like secretion proteins"/>
    <property type="match status" value="1"/>
</dbReference>